<name>A0A0F0CRB1_9BACT</name>
<feature type="active site" description="Tele-AMP-histidine intermediate" evidence="1">
    <location>
        <position position="76"/>
    </location>
</feature>
<dbReference type="PROSITE" id="PS00892">
    <property type="entry name" value="HIT_1"/>
    <property type="match status" value="1"/>
</dbReference>
<evidence type="ECO:0000313" key="5">
    <source>
        <dbReference type="EMBL" id="KJJ83975.1"/>
    </source>
</evidence>
<accession>A0A0F0CRB1</accession>
<proteinExistence type="predicted"/>
<dbReference type="GO" id="GO:0003824">
    <property type="term" value="F:catalytic activity"/>
    <property type="evidence" value="ECO:0007669"/>
    <property type="project" value="InterPro"/>
</dbReference>
<feature type="domain" description="HIT" evidence="4">
    <location>
        <begin position="1"/>
        <end position="90"/>
    </location>
</feature>
<dbReference type="InterPro" id="IPR036265">
    <property type="entry name" value="HIT-like_sf"/>
</dbReference>
<dbReference type="AlphaFoldDB" id="A0A0F0CRB1"/>
<dbReference type="EMBL" id="JYNY01000428">
    <property type="protein sequence ID" value="KJJ83975.1"/>
    <property type="molecule type" value="Genomic_DNA"/>
</dbReference>
<dbReference type="InterPro" id="IPR011146">
    <property type="entry name" value="HIT-like"/>
</dbReference>
<keyword evidence="6" id="KW-1185">Reference proteome</keyword>
<sequence length="90" mass="10332">MIAFKDINPQAPFHVLFIPKKHISSFNEIEVRDAFILENIFLAIKKTVFKFNIAESGYRIVGNCNKSAGQEVFHLHFHVMAGRKFLWPAG</sequence>
<dbReference type="PROSITE" id="PS51084">
    <property type="entry name" value="HIT_2"/>
    <property type="match status" value="1"/>
</dbReference>
<evidence type="ECO:0000256" key="3">
    <source>
        <dbReference type="PROSITE-ProRule" id="PRU00464"/>
    </source>
</evidence>
<dbReference type="InterPro" id="IPR019808">
    <property type="entry name" value="Histidine_triad_CS"/>
</dbReference>
<dbReference type="PANTHER" id="PTHR23089">
    <property type="entry name" value="HISTIDINE TRIAD HIT PROTEIN"/>
    <property type="match status" value="1"/>
</dbReference>
<dbReference type="SUPFAM" id="SSF54197">
    <property type="entry name" value="HIT-like"/>
    <property type="match status" value="1"/>
</dbReference>
<comment type="caution">
    <text evidence="5">The sequence shown here is derived from an EMBL/GenBank/DDBJ whole genome shotgun (WGS) entry which is preliminary data.</text>
</comment>
<reference evidence="5 6" key="1">
    <citation type="submission" date="2015-02" db="EMBL/GenBank/DDBJ databases">
        <title>Single-cell genomics of uncultivated deep-branching MTB reveals a conserved set of magnetosome genes.</title>
        <authorList>
            <person name="Kolinko S."/>
            <person name="Richter M."/>
            <person name="Glockner F.O."/>
            <person name="Brachmann A."/>
            <person name="Schuler D."/>
        </authorList>
    </citation>
    <scope>NUCLEOTIDE SEQUENCE [LARGE SCALE GENOMIC DNA]</scope>
    <source>
        <strain evidence="5">SKK-01</strain>
    </source>
</reference>
<evidence type="ECO:0000259" key="4">
    <source>
        <dbReference type="PROSITE" id="PS51084"/>
    </source>
</evidence>
<evidence type="ECO:0000256" key="2">
    <source>
        <dbReference type="PIRSR" id="PIRSR601310-3"/>
    </source>
</evidence>
<organism evidence="5 6">
    <name type="scientific">Candidatus Omnitrophus magneticus</name>
    <dbReference type="NCBI Taxonomy" id="1609969"/>
    <lineage>
        <taxon>Bacteria</taxon>
        <taxon>Pseudomonadati</taxon>
        <taxon>Candidatus Omnitrophota</taxon>
        <taxon>Candidatus Omnitrophus</taxon>
    </lineage>
</organism>
<dbReference type="Gene3D" id="3.30.428.10">
    <property type="entry name" value="HIT-like"/>
    <property type="match status" value="1"/>
</dbReference>
<dbReference type="PRINTS" id="PR00332">
    <property type="entry name" value="HISTRIAD"/>
</dbReference>
<evidence type="ECO:0000256" key="1">
    <source>
        <dbReference type="PIRSR" id="PIRSR601310-1"/>
    </source>
</evidence>
<feature type="short sequence motif" description="Histidine triad motif" evidence="2 3">
    <location>
        <begin position="74"/>
        <end position="78"/>
    </location>
</feature>
<dbReference type="Pfam" id="PF01230">
    <property type="entry name" value="HIT"/>
    <property type="match status" value="1"/>
</dbReference>
<protein>
    <submittedName>
        <fullName evidence="5">Histidine triad (HIT) protein</fullName>
    </submittedName>
</protein>
<gene>
    <name evidence="5" type="ORF">OMAG_002147</name>
</gene>
<evidence type="ECO:0000313" key="6">
    <source>
        <dbReference type="Proteomes" id="UP000033428"/>
    </source>
</evidence>
<dbReference type="InterPro" id="IPR001310">
    <property type="entry name" value="Histidine_triad_HIT"/>
</dbReference>
<dbReference type="Proteomes" id="UP000033428">
    <property type="component" value="Unassembled WGS sequence"/>
</dbReference>